<feature type="compositionally biased region" description="Low complexity" evidence="1">
    <location>
        <begin position="309"/>
        <end position="332"/>
    </location>
</feature>
<organism evidence="3 4">
    <name type="scientific">Phialocephala subalpina</name>
    <dbReference type="NCBI Taxonomy" id="576137"/>
    <lineage>
        <taxon>Eukaryota</taxon>
        <taxon>Fungi</taxon>
        <taxon>Dikarya</taxon>
        <taxon>Ascomycota</taxon>
        <taxon>Pezizomycotina</taxon>
        <taxon>Leotiomycetes</taxon>
        <taxon>Helotiales</taxon>
        <taxon>Mollisiaceae</taxon>
        <taxon>Phialocephala</taxon>
        <taxon>Phialocephala fortinii species complex</taxon>
    </lineage>
</organism>
<evidence type="ECO:0000313" key="3">
    <source>
        <dbReference type="EMBL" id="CZR68474.1"/>
    </source>
</evidence>
<protein>
    <submittedName>
        <fullName evidence="3">Uncharacterized protein</fullName>
    </submittedName>
</protein>
<feature type="compositionally biased region" description="Polar residues" evidence="1">
    <location>
        <begin position="217"/>
        <end position="244"/>
    </location>
</feature>
<accession>A0A1L7XTW6</accession>
<feature type="compositionally biased region" description="Basic residues" evidence="1">
    <location>
        <begin position="1"/>
        <end position="10"/>
    </location>
</feature>
<feature type="transmembrane region" description="Helical" evidence="2">
    <location>
        <begin position="185"/>
        <end position="206"/>
    </location>
</feature>
<keyword evidence="2" id="KW-0472">Membrane</keyword>
<feature type="region of interest" description="Disordered" evidence="1">
    <location>
        <begin position="1"/>
        <end position="28"/>
    </location>
</feature>
<proteinExistence type="predicted"/>
<feature type="region of interest" description="Disordered" evidence="1">
    <location>
        <begin position="54"/>
        <end position="137"/>
    </location>
</feature>
<evidence type="ECO:0000256" key="1">
    <source>
        <dbReference type="SAM" id="MobiDB-lite"/>
    </source>
</evidence>
<feature type="compositionally biased region" description="Low complexity" evidence="1">
    <location>
        <begin position="274"/>
        <end position="283"/>
    </location>
</feature>
<dbReference type="AlphaFoldDB" id="A0A1L7XTW6"/>
<keyword evidence="4" id="KW-1185">Reference proteome</keyword>
<keyword evidence="2" id="KW-0812">Transmembrane</keyword>
<dbReference type="OrthoDB" id="10654893at2759"/>
<feature type="compositionally biased region" description="Polar residues" evidence="1">
    <location>
        <begin position="54"/>
        <end position="78"/>
    </location>
</feature>
<feature type="compositionally biased region" description="Polar residues" evidence="1">
    <location>
        <begin position="256"/>
        <end position="268"/>
    </location>
</feature>
<evidence type="ECO:0000256" key="2">
    <source>
        <dbReference type="SAM" id="Phobius"/>
    </source>
</evidence>
<sequence length="479" mass="50768">MVGSRTRQRTPSRNGGPQATQSDMAAFDTATQYNNGRDIIRSLNIYNNYHNVSPSQTTPALTELSASQLPPTPRTSQPEIPVPPPSGLFADAVASLSGSHERQQGPVEPEDSIEVSRSAEPSENELLGDQTHDGSHQRRDLPMELQNLDGTPRGAAALDNNRVGIGDRRQEISLPGGRRRRSRRYIPVTILMILIAGAAITSGILVSEKNRKHSVASTVSSTSIQNASNSTDIGSTSSGQVSRQTNSSTTLSNTSRASQQTNTASKSSALKVPTSNTASTTSASLGQILSTSYTSAGPESTCTSNCQDSTTLSSTPVSPNTPTTTTSKAPAITPTPTPKPATTSNAVSCSIDSNCPNGEQCAQGASTCFFCTYATGGMRSVGFLKVGNERGERYLSILDSGLALCMKGTGVVYSGIREKASARWLFGPSPGSSGLPPFPLAEEAGYERLFAMPSRKLCAQLYTFMKRLERQTSSWDISR</sequence>
<keyword evidence="2" id="KW-1133">Transmembrane helix</keyword>
<evidence type="ECO:0000313" key="4">
    <source>
        <dbReference type="Proteomes" id="UP000184330"/>
    </source>
</evidence>
<dbReference type="EMBL" id="FJOG01000055">
    <property type="protein sequence ID" value="CZR68474.1"/>
    <property type="molecule type" value="Genomic_DNA"/>
</dbReference>
<reference evidence="3 4" key="1">
    <citation type="submission" date="2016-03" db="EMBL/GenBank/DDBJ databases">
        <authorList>
            <person name="Ploux O."/>
        </authorList>
    </citation>
    <scope>NUCLEOTIDE SEQUENCE [LARGE SCALE GENOMIC DNA]</scope>
    <source>
        <strain evidence="3 4">UAMH 11012</strain>
    </source>
</reference>
<feature type="compositionally biased region" description="Polar residues" evidence="1">
    <location>
        <begin position="11"/>
        <end position="28"/>
    </location>
</feature>
<gene>
    <name evidence="3" type="ORF">PAC_18373</name>
</gene>
<dbReference type="Proteomes" id="UP000184330">
    <property type="component" value="Unassembled WGS sequence"/>
</dbReference>
<name>A0A1L7XTW6_9HELO</name>
<feature type="region of interest" description="Disordered" evidence="1">
    <location>
        <begin position="305"/>
        <end position="346"/>
    </location>
</feature>
<feature type="compositionally biased region" description="Low complexity" evidence="1">
    <location>
        <begin position="245"/>
        <end position="255"/>
    </location>
</feature>
<feature type="region of interest" description="Disordered" evidence="1">
    <location>
        <begin position="217"/>
        <end position="283"/>
    </location>
</feature>